<comment type="similarity">
    <text evidence="11">Belongs to the peptidase M48 family.</text>
</comment>
<evidence type="ECO:0000256" key="8">
    <source>
        <dbReference type="ARBA" id="ARBA00022989"/>
    </source>
</evidence>
<dbReference type="Pfam" id="PF01435">
    <property type="entry name" value="Peptidase_M48"/>
    <property type="match status" value="1"/>
</dbReference>
<keyword evidence="9 11" id="KW-0482">Metalloprotease</keyword>
<name>A0ABU9UCM0_9SPIR</name>
<evidence type="ECO:0000256" key="2">
    <source>
        <dbReference type="ARBA" id="ARBA00022475"/>
    </source>
</evidence>
<evidence type="ECO:0000259" key="13">
    <source>
        <dbReference type="Pfam" id="PF01435"/>
    </source>
</evidence>
<evidence type="ECO:0000256" key="9">
    <source>
        <dbReference type="ARBA" id="ARBA00023049"/>
    </source>
</evidence>
<evidence type="ECO:0000256" key="7">
    <source>
        <dbReference type="ARBA" id="ARBA00022833"/>
    </source>
</evidence>
<keyword evidence="6 11" id="KW-0378">Hydrolase</keyword>
<evidence type="ECO:0000256" key="5">
    <source>
        <dbReference type="ARBA" id="ARBA00022723"/>
    </source>
</evidence>
<dbReference type="PANTHER" id="PTHR43221:SF1">
    <property type="entry name" value="PROTEASE HTPX"/>
    <property type="match status" value="1"/>
</dbReference>
<feature type="transmembrane region" description="Helical" evidence="12">
    <location>
        <begin position="154"/>
        <end position="180"/>
    </location>
</feature>
<keyword evidence="4 12" id="KW-0812">Transmembrane</keyword>
<evidence type="ECO:0000256" key="1">
    <source>
        <dbReference type="ARBA" id="ARBA00004651"/>
    </source>
</evidence>
<organism evidence="14 15">
    <name type="scientific">Rarispira pelagica</name>
    <dbReference type="NCBI Taxonomy" id="3141764"/>
    <lineage>
        <taxon>Bacteria</taxon>
        <taxon>Pseudomonadati</taxon>
        <taxon>Spirochaetota</taxon>
        <taxon>Spirochaetia</taxon>
        <taxon>Winmispirales</taxon>
        <taxon>Winmispiraceae</taxon>
        <taxon>Rarispira</taxon>
    </lineage>
</organism>
<evidence type="ECO:0000313" key="15">
    <source>
        <dbReference type="Proteomes" id="UP001466331"/>
    </source>
</evidence>
<evidence type="ECO:0000256" key="4">
    <source>
        <dbReference type="ARBA" id="ARBA00022692"/>
    </source>
</evidence>
<keyword evidence="2" id="KW-1003">Cell membrane</keyword>
<feature type="transmembrane region" description="Helical" evidence="12">
    <location>
        <begin position="12"/>
        <end position="29"/>
    </location>
</feature>
<dbReference type="CDD" id="cd07339">
    <property type="entry name" value="M48B_HtpX_like"/>
    <property type="match status" value="1"/>
</dbReference>
<dbReference type="InterPro" id="IPR050083">
    <property type="entry name" value="HtpX_protease"/>
</dbReference>
<protein>
    <submittedName>
        <fullName evidence="14">Zinc metalloprotease HtpX</fullName>
    </submittedName>
</protein>
<accession>A0ABU9UCM0</accession>
<evidence type="ECO:0000256" key="3">
    <source>
        <dbReference type="ARBA" id="ARBA00022670"/>
    </source>
</evidence>
<dbReference type="Proteomes" id="UP001466331">
    <property type="component" value="Unassembled WGS sequence"/>
</dbReference>
<feature type="domain" description="Peptidase M48" evidence="13">
    <location>
        <begin position="83"/>
        <end position="277"/>
    </location>
</feature>
<comment type="subcellular location">
    <subcellularLocation>
        <location evidence="1">Cell membrane</location>
        <topology evidence="1">Multi-pass membrane protein</topology>
    </subcellularLocation>
</comment>
<keyword evidence="8 12" id="KW-1133">Transmembrane helix</keyword>
<comment type="cofactor">
    <cofactor evidence="11">
        <name>Zn(2+)</name>
        <dbReference type="ChEBI" id="CHEBI:29105"/>
    </cofactor>
    <text evidence="11">Binds 1 zinc ion per subunit.</text>
</comment>
<keyword evidence="15" id="KW-1185">Reference proteome</keyword>
<dbReference type="InterPro" id="IPR001915">
    <property type="entry name" value="Peptidase_M48"/>
</dbReference>
<sequence>MNRDNILREKFILMGKTMFWLALLILLTYMAARTVLGGVGVLLVLSSFAIYALLRVESITNMLPFEAIRISRWDYPHTWDITGDIAQEAGLNKMPELYMMPSQMLNAMTLGTEENPRIVLTSALIANLNPRELAGVIAHEIAHIKNRDLRLFRFAFMLQEFTSFVAQLGWLIVLFTPFWLFSYNPLVMFFPLFLLSLPIISNLVSLALQRTREFGADLVAAELTHDPEGLASALYKISIPTRRLMSVLFPFGRTEEDKFSIFMSHPSTRERIKKLMELKQ</sequence>
<keyword evidence="10 12" id="KW-0472">Membrane</keyword>
<dbReference type="GO" id="GO:0008237">
    <property type="term" value="F:metallopeptidase activity"/>
    <property type="evidence" value="ECO:0007669"/>
    <property type="project" value="UniProtKB-KW"/>
</dbReference>
<reference evidence="14 15" key="1">
    <citation type="submission" date="2024-03" db="EMBL/GenBank/DDBJ databases">
        <title>Ignisphaera cupida sp. nov., a hyperthermophilic hydrolytic archaeon from a hot spring of Kamchatka, and proposal of Ignisphaeraceae fam. nov.</title>
        <authorList>
            <person name="Podosokorskaya O.A."/>
            <person name="Elcheninov A.G."/>
            <person name="Maltseva A.I."/>
            <person name="Zayulina K.S."/>
            <person name="Novikov A."/>
            <person name="Merkel A.Y."/>
        </authorList>
    </citation>
    <scope>NUCLEOTIDE SEQUENCE [LARGE SCALE GENOMIC DNA]</scope>
    <source>
        <strain evidence="14 15">38H-sp</strain>
    </source>
</reference>
<comment type="caution">
    <text evidence="14">The sequence shown here is derived from an EMBL/GenBank/DDBJ whole genome shotgun (WGS) entry which is preliminary data.</text>
</comment>
<proteinExistence type="inferred from homology"/>
<dbReference type="PANTHER" id="PTHR43221">
    <property type="entry name" value="PROTEASE HTPX"/>
    <property type="match status" value="1"/>
</dbReference>
<keyword evidence="5" id="KW-0479">Metal-binding</keyword>
<dbReference type="EMBL" id="JBCHKQ010000003">
    <property type="protein sequence ID" value="MEM5948414.1"/>
    <property type="molecule type" value="Genomic_DNA"/>
</dbReference>
<evidence type="ECO:0000256" key="11">
    <source>
        <dbReference type="RuleBase" id="RU003983"/>
    </source>
</evidence>
<dbReference type="RefSeq" id="WP_420069862.1">
    <property type="nucleotide sequence ID" value="NZ_JBCHKQ010000003.1"/>
</dbReference>
<keyword evidence="3 11" id="KW-0645">Protease</keyword>
<evidence type="ECO:0000256" key="10">
    <source>
        <dbReference type="ARBA" id="ARBA00023136"/>
    </source>
</evidence>
<gene>
    <name evidence="14" type="ORF">WKV44_07635</name>
</gene>
<evidence type="ECO:0000256" key="12">
    <source>
        <dbReference type="SAM" id="Phobius"/>
    </source>
</evidence>
<keyword evidence="7 11" id="KW-0862">Zinc</keyword>
<feature type="transmembrane region" description="Helical" evidence="12">
    <location>
        <begin position="186"/>
        <end position="208"/>
    </location>
</feature>
<evidence type="ECO:0000313" key="14">
    <source>
        <dbReference type="EMBL" id="MEM5948414.1"/>
    </source>
</evidence>
<feature type="transmembrane region" description="Helical" evidence="12">
    <location>
        <begin position="35"/>
        <end position="54"/>
    </location>
</feature>
<dbReference type="Gene3D" id="3.30.2010.10">
    <property type="entry name" value="Metalloproteases ('zincins'), catalytic domain"/>
    <property type="match status" value="1"/>
</dbReference>
<evidence type="ECO:0000256" key="6">
    <source>
        <dbReference type="ARBA" id="ARBA00022801"/>
    </source>
</evidence>